<feature type="domain" description="Letm1 RBD" evidence="7">
    <location>
        <begin position="178"/>
        <end position="278"/>
    </location>
</feature>
<dbReference type="InterPro" id="IPR044202">
    <property type="entry name" value="LETM1/MDM38-like"/>
</dbReference>
<protein>
    <recommendedName>
        <fullName evidence="7">Letm1 RBD domain-containing protein</fullName>
    </recommendedName>
</protein>
<keyword evidence="9" id="KW-1185">Reference proteome</keyword>
<reference evidence="8" key="1">
    <citation type="submission" date="2023-02" db="EMBL/GenBank/DDBJ databases">
        <title>Genome of toxic invasive species Heracleum sosnowskyi carries increased number of genes despite the absence of recent whole-genome duplications.</title>
        <authorList>
            <person name="Schelkunov M."/>
            <person name="Shtratnikova V."/>
            <person name="Makarenko M."/>
            <person name="Klepikova A."/>
            <person name="Omelchenko D."/>
            <person name="Novikova G."/>
            <person name="Obukhova E."/>
            <person name="Bogdanov V."/>
            <person name="Penin A."/>
            <person name="Logacheva M."/>
        </authorList>
    </citation>
    <scope>NUCLEOTIDE SEQUENCE</scope>
    <source>
        <strain evidence="8">Hsosn_3</strain>
        <tissue evidence="8">Leaf</tissue>
    </source>
</reference>
<evidence type="ECO:0000313" key="8">
    <source>
        <dbReference type="EMBL" id="KAK1399729.1"/>
    </source>
</evidence>
<dbReference type="AlphaFoldDB" id="A0AAD8J916"/>
<evidence type="ECO:0000256" key="6">
    <source>
        <dbReference type="ARBA" id="ARBA00023136"/>
    </source>
</evidence>
<dbReference type="Proteomes" id="UP001237642">
    <property type="component" value="Unassembled WGS sequence"/>
</dbReference>
<sequence>MSLPAILGQAIDPFAQLMETAFIGRLEELDDKKIVEKENLGSDHAIEGSSSTKANRWQESYNVASEVLFRIRSTISGIGPNLRVVAAMSRYDWVYIFEDWKDEFHHLRGIYLERYELMFSAAKITLRLLVKISRRKRLSKRERQLLTQSTADLFSLIPVSMLTFVKFIKFMLPEALKRKVKGLKARSEFAVFLQDTARTMIKLNVKQTGRDHDFFVGNFRRKKPVSTEDIFFFARLYNDELNLDNISIAQLVNMCNCMGIPPCGIDEYLCLMLRKRLKM</sequence>
<accession>A0AAD8J916</accession>
<dbReference type="EMBL" id="JAUIZM010000002">
    <property type="protein sequence ID" value="KAK1399729.1"/>
    <property type="molecule type" value="Genomic_DNA"/>
</dbReference>
<dbReference type="GO" id="GO:0030003">
    <property type="term" value="P:intracellular monoatomic cation homeostasis"/>
    <property type="evidence" value="ECO:0007669"/>
    <property type="project" value="TreeGrafter"/>
</dbReference>
<name>A0AAD8J916_9APIA</name>
<reference evidence="8" key="2">
    <citation type="submission" date="2023-05" db="EMBL/GenBank/DDBJ databases">
        <authorList>
            <person name="Schelkunov M.I."/>
        </authorList>
    </citation>
    <scope>NUCLEOTIDE SEQUENCE</scope>
    <source>
        <strain evidence="8">Hsosn_3</strain>
        <tissue evidence="8">Leaf</tissue>
    </source>
</reference>
<evidence type="ECO:0000256" key="5">
    <source>
        <dbReference type="ARBA" id="ARBA00023128"/>
    </source>
</evidence>
<dbReference type="GO" id="GO:0043022">
    <property type="term" value="F:ribosome binding"/>
    <property type="evidence" value="ECO:0007669"/>
    <property type="project" value="InterPro"/>
</dbReference>
<dbReference type="Pfam" id="PF07766">
    <property type="entry name" value="LETM1_RBD"/>
    <property type="match status" value="1"/>
</dbReference>
<comment type="caution">
    <text evidence="8">The sequence shown here is derived from an EMBL/GenBank/DDBJ whole genome shotgun (WGS) entry which is preliminary data.</text>
</comment>
<organism evidence="8 9">
    <name type="scientific">Heracleum sosnowskyi</name>
    <dbReference type="NCBI Taxonomy" id="360622"/>
    <lineage>
        <taxon>Eukaryota</taxon>
        <taxon>Viridiplantae</taxon>
        <taxon>Streptophyta</taxon>
        <taxon>Embryophyta</taxon>
        <taxon>Tracheophyta</taxon>
        <taxon>Spermatophyta</taxon>
        <taxon>Magnoliopsida</taxon>
        <taxon>eudicotyledons</taxon>
        <taxon>Gunneridae</taxon>
        <taxon>Pentapetalae</taxon>
        <taxon>asterids</taxon>
        <taxon>campanulids</taxon>
        <taxon>Apiales</taxon>
        <taxon>Apiaceae</taxon>
        <taxon>Apioideae</taxon>
        <taxon>apioid superclade</taxon>
        <taxon>Tordylieae</taxon>
        <taxon>Tordyliinae</taxon>
        <taxon>Heracleum</taxon>
    </lineage>
</organism>
<keyword evidence="6" id="KW-0472">Membrane</keyword>
<evidence type="ECO:0000256" key="4">
    <source>
        <dbReference type="ARBA" id="ARBA00022989"/>
    </source>
</evidence>
<dbReference type="InterPro" id="IPR033122">
    <property type="entry name" value="LETM1-like_RBD"/>
</dbReference>
<dbReference type="PANTHER" id="PTHR14009">
    <property type="entry name" value="LEUCINE ZIPPER-EF-HAND CONTAINING TRANSMEMBRANE PROTEIN"/>
    <property type="match status" value="1"/>
</dbReference>
<keyword evidence="5" id="KW-0496">Mitochondrion</keyword>
<dbReference type="PANTHER" id="PTHR14009:SF31">
    <property type="entry name" value="MITOCHONDRIAL PROTON_CALCIUM EXCHANGER PROTEIN"/>
    <property type="match status" value="1"/>
</dbReference>
<evidence type="ECO:0000259" key="7">
    <source>
        <dbReference type="Pfam" id="PF07766"/>
    </source>
</evidence>
<gene>
    <name evidence="8" type="ORF">POM88_009592</name>
</gene>
<proteinExistence type="predicted"/>
<evidence type="ECO:0000256" key="2">
    <source>
        <dbReference type="ARBA" id="ARBA00022692"/>
    </source>
</evidence>
<evidence type="ECO:0000256" key="1">
    <source>
        <dbReference type="ARBA" id="ARBA00004434"/>
    </source>
</evidence>
<comment type="subcellular location">
    <subcellularLocation>
        <location evidence="1">Mitochondrion inner membrane</location>
        <topology evidence="1">Single-pass membrane protein</topology>
    </subcellularLocation>
</comment>
<keyword evidence="2" id="KW-0812">Transmembrane</keyword>
<dbReference type="GO" id="GO:0005743">
    <property type="term" value="C:mitochondrial inner membrane"/>
    <property type="evidence" value="ECO:0007669"/>
    <property type="project" value="UniProtKB-SubCell"/>
</dbReference>
<keyword evidence="3" id="KW-0999">Mitochondrion inner membrane</keyword>
<evidence type="ECO:0000313" key="9">
    <source>
        <dbReference type="Proteomes" id="UP001237642"/>
    </source>
</evidence>
<evidence type="ECO:0000256" key="3">
    <source>
        <dbReference type="ARBA" id="ARBA00022792"/>
    </source>
</evidence>
<keyword evidence="4" id="KW-1133">Transmembrane helix</keyword>